<dbReference type="Proteomes" id="UP000176614">
    <property type="component" value="Unassembled WGS sequence"/>
</dbReference>
<feature type="transmembrane region" description="Helical" evidence="1">
    <location>
        <begin position="120"/>
        <end position="138"/>
    </location>
</feature>
<proteinExistence type="predicted"/>
<protein>
    <recommendedName>
        <fullName evidence="4">Baseplate protein J-like domain-containing protein</fullName>
    </recommendedName>
</protein>
<dbReference type="AlphaFoldDB" id="A0A1F4W157"/>
<evidence type="ECO:0000313" key="2">
    <source>
        <dbReference type="EMBL" id="OGC63090.1"/>
    </source>
</evidence>
<dbReference type="EMBL" id="MEVT01000008">
    <property type="protein sequence ID" value="OGC63090.1"/>
    <property type="molecule type" value="Genomic_DNA"/>
</dbReference>
<evidence type="ECO:0008006" key="4">
    <source>
        <dbReference type="Google" id="ProtNLM"/>
    </source>
</evidence>
<keyword evidence="1" id="KW-0472">Membrane</keyword>
<sequence length="507" mass="56305">MTKLELEIYEDVFAVTSKIKELNDSGIELIIPQGSVLFENILNLKLLKAQADKFEKTVQFTTKDTIGNTLIEMLEDKRDTFTSTEPETESPKEIVAVPKYKFNFPKINMKAFKLPKSNKAVLLIPLILVLFGALYWYVGKKQTKAFAQVVVKTEPLVRSVTVRIDVNQVTNPETKILKGATLATTYEGTQKIPTTGEKIEGEKAEGEIIIYNMTDTEVKLSKGTELTYDKESLKFELKDAVTVAGKSLTSTDETEGTGTYVFGEAKASIRAKEIGAEYNLDKGRDLLVKNYSISEIKVKTNQQLSGGKSEKISVVTQEDRTALSTKLLEENKQLAGDLLKKQLKSGEKLVAGSESIAIVKESFDFKVDDKAKELTLVQSVEIKGLVYKVKELEELLDKLADNLIPDGYKAANQAKEIKAEVLGNSDGSVVTPLIADIQATLKTYIIPDYDEAKLKQQLLNKNPAESQKILGGLRDIKTYEFKITPGIPFFQRVPTDPNLITIKVVTE</sequence>
<name>A0A1F4W157_UNCKA</name>
<reference evidence="2 3" key="1">
    <citation type="journal article" date="2016" name="Nat. Commun.">
        <title>Thousands of microbial genomes shed light on interconnected biogeochemical processes in an aquifer system.</title>
        <authorList>
            <person name="Anantharaman K."/>
            <person name="Brown C.T."/>
            <person name="Hug L.A."/>
            <person name="Sharon I."/>
            <person name="Castelle C.J."/>
            <person name="Probst A.J."/>
            <person name="Thomas B.C."/>
            <person name="Singh A."/>
            <person name="Wilkins M.J."/>
            <person name="Karaoz U."/>
            <person name="Brodie E.L."/>
            <person name="Williams K.H."/>
            <person name="Hubbard S.S."/>
            <person name="Banfield J.F."/>
        </authorList>
    </citation>
    <scope>NUCLEOTIDE SEQUENCE [LARGE SCALE GENOMIC DNA]</scope>
</reference>
<keyword evidence="1" id="KW-1133">Transmembrane helix</keyword>
<accession>A0A1F4W157</accession>
<organism evidence="2 3">
    <name type="scientific">candidate division WWE3 bacterium RIFOXYA2_FULL_46_9</name>
    <dbReference type="NCBI Taxonomy" id="1802636"/>
    <lineage>
        <taxon>Bacteria</taxon>
        <taxon>Katanobacteria</taxon>
    </lineage>
</organism>
<evidence type="ECO:0000313" key="3">
    <source>
        <dbReference type="Proteomes" id="UP000176614"/>
    </source>
</evidence>
<gene>
    <name evidence="2" type="ORF">A2264_00105</name>
</gene>
<comment type="caution">
    <text evidence="2">The sequence shown here is derived from an EMBL/GenBank/DDBJ whole genome shotgun (WGS) entry which is preliminary data.</text>
</comment>
<evidence type="ECO:0000256" key="1">
    <source>
        <dbReference type="SAM" id="Phobius"/>
    </source>
</evidence>
<keyword evidence="1" id="KW-0812">Transmembrane</keyword>